<dbReference type="UniPathway" id="UPA00359">
    <property type="reaction ID" value="UER00482"/>
</dbReference>
<dbReference type="Pfam" id="PF02606">
    <property type="entry name" value="LpxK"/>
    <property type="match status" value="1"/>
</dbReference>
<evidence type="ECO:0000256" key="1">
    <source>
        <dbReference type="ARBA" id="ARBA00002274"/>
    </source>
</evidence>
<evidence type="ECO:0000256" key="6">
    <source>
        <dbReference type="ARBA" id="ARBA00022556"/>
    </source>
</evidence>
<dbReference type="InParanoid" id="A0A0J6ZQ10"/>
<comment type="similarity">
    <text evidence="13">Belongs to the LpxK family.</text>
</comment>
<dbReference type="STRING" id="39029.BSR42_04355"/>
<evidence type="ECO:0000256" key="8">
    <source>
        <dbReference type="ARBA" id="ARBA00022741"/>
    </source>
</evidence>
<keyword evidence="9 13" id="KW-0418">Kinase</keyword>
<evidence type="ECO:0000256" key="9">
    <source>
        <dbReference type="ARBA" id="ARBA00022777"/>
    </source>
</evidence>
<dbReference type="Proteomes" id="UP000036503">
    <property type="component" value="Unassembled WGS sequence"/>
</dbReference>
<reference evidence="14 15" key="1">
    <citation type="submission" date="2015-06" db="EMBL/GenBank/DDBJ databases">
        <title>Draft genome sequence of beer spoilage bacterium Megasphaera cerevisiae type strain 20462.</title>
        <authorList>
            <person name="Kutumbaka K."/>
            <person name="Pasmowitz J."/>
            <person name="Mategko J."/>
            <person name="Reyes D."/>
            <person name="Friedrich A."/>
            <person name="Han S."/>
            <person name="Martens-Habbena W."/>
            <person name="Neal-McKinney J."/>
            <person name="Janagama H.K."/>
            <person name="Nadala C."/>
            <person name="Samadpour M."/>
        </authorList>
    </citation>
    <scope>NUCLEOTIDE SEQUENCE [LARGE SCALE GENOMIC DNA]</scope>
    <source>
        <strain evidence="14 15">DSM 20462</strain>
    </source>
</reference>
<keyword evidence="15" id="KW-1185">Reference proteome</keyword>
<evidence type="ECO:0000256" key="2">
    <source>
        <dbReference type="ARBA" id="ARBA00004870"/>
    </source>
</evidence>
<dbReference type="PATRIC" id="fig|1122219.3.peg.336"/>
<dbReference type="PANTHER" id="PTHR42724:SF1">
    <property type="entry name" value="TETRAACYLDISACCHARIDE 4'-KINASE, MITOCHONDRIAL-RELATED"/>
    <property type="match status" value="1"/>
</dbReference>
<evidence type="ECO:0000256" key="12">
    <source>
        <dbReference type="ARBA" id="ARBA00029757"/>
    </source>
</evidence>
<dbReference type="GO" id="GO:0005524">
    <property type="term" value="F:ATP binding"/>
    <property type="evidence" value="ECO:0007669"/>
    <property type="project" value="UniProtKB-UniRule"/>
</dbReference>
<evidence type="ECO:0000256" key="5">
    <source>
        <dbReference type="ARBA" id="ARBA00022516"/>
    </source>
</evidence>
<keyword evidence="6 13" id="KW-0441">Lipid A biosynthesis</keyword>
<dbReference type="HAMAP" id="MF_00409">
    <property type="entry name" value="LpxK"/>
    <property type="match status" value="1"/>
</dbReference>
<dbReference type="InterPro" id="IPR003758">
    <property type="entry name" value="LpxK"/>
</dbReference>
<organism evidence="14 15">
    <name type="scientific">Megasphaera cerevisiae DSM 20462</name>
    <dbReference type="NCBI Taxonomy" id="1122219"/>
    <lineage>
        <taxon>Bacteria</taxon>
        <taxon>Bacillati</taxon>
        <taxon>Bacillota</taxon>
        <taxon>Negativicutes</taxon>
        <taxon>Veillonellales</taxon>
        <taxon>Veillonellaceae</taxon>
        <taxon>Megasphaera</taxon>
    </lineage>
</organism>
<dbReference type="InterPro" id="IPR027417">
    <property type="entry name" value="P-loop_NTPase"/>
</dbReference>
<dbReference type="Gene3D" id="3.40.50.300">
    <property type="entry name" value="P-loop containing nucleotide triphosphate hydrolases"/>
    <property type="match status" value="1"/>
</dbReference>
<evidence type="ECO:0000256" key="4">
    <source>
        <dbReference type="ARBA" id="ARBA00016436"/>
    </source>
</evidence>
<comment type="function">
    <text evidence="1 13">Transfers the gamma-phosphate of ATP to the 4'-position of a tetraacyldisaccharide 1-phosphate intermediate (termed DS-1-P) to form tetraacyldisaccharide 1,4'-bis-phosphate (lipid IVA).</text>
</comment>
<evidence type="ECO:0000313" key="15">
    <source>
        <dbReference type="Proteomes" id="UP000036503"/>
    </source>
</evidence>
<protein>
    <recommendedName>
        <fullName evidence="4 13">Tetraacyldisaccharide 4'-kinase</fullName>
        <ecNumber evidence="3 13">2.7.1.130</ecNumber>
    </recommendedName>
    <alternativeName>
        <fullName evidence="12 13">Lipid A 4'-kinase</fullName>
    </alternativeName>
</protein>
<evidence type="ECO:0000256" key="7">
    <source>
        <dbReference type="ARBA" id="ARBA00022679"/>
    </source>
</evidence>
<dbReference type="RefSeq" id="WP_048513738.1">
    <property type="nucleotide sequence ID" value="NZ_FUXD01000016.1"/>
</dbReference>
<keyword evidence="8 13" id="KW-0547">Nucleotide-binding</keyword>
<dbReference type="OrthoDB" id="9789797at2"/>
<gene>
    <name evidence="13" type="primary">lpxK</name>
    <name evidence="14" type="ORF">AB840_04970</name>
</gene>
<keyword evidence="7 13" id="KW-0808">Transferase</keyword>
<dbReference type="AlphaFoldDB" id="A0A0J6ZQ10"/>
<dbReference type="GO" id="GO:0009245">
    <property type="term" value="P:lipid A biosynthetic process"/>
    <property type="evidence" value="ECO:0007669"/>
    <property type="project" value="UniProtKB-UniRule"/>
</dbReference>
<feature type="binding site" evidence="13">
    <location>
        <begin position="70"/>
        <end position="77"/>
    </location>
    <ligand>
        <name>ATP</name>
        <dbReference type="ChEBI" id="CHEBI:30616"/>
    </ligand>
</feature>
<dbReference type="PANTHER" id="PTHR42724">
    <property type="entry name" value="TETRAACYLDISACCHARIDE 4'-KINASE"/>
    <property type="match status" value="1"/>
</dbReference>
<comment type="caution">
    <text evidence="14">The sequence shown here is derived from an EMBL/GenBank/DDBJ whole genome shotgun (WGS) entry which is preliminary data.</text>
</comment>
<accession>A0A0J6ZQ10</accession>
<evidence type="ECO:0000256" key="13">
    <source>
        <dbReference type="HAMAP-Rule" id="MF_00409"/>
    </source>
</evidence>
<sequence>MSFRTRTAAYFNYLMQPGPKSGWDRTALRILEWLSVLYRIGINRNCLSYQNHPERQVLLGAKVISVGNITVGGTGKTPAVCMIARRLYATGVRVAVLNRGYRSQREQDTSVMSDGSHVFLSAREGGDEACLMARILLGIPVLVGRDRARSGRIAIDDFQSQVLILDDGFQYWQLHRDLDIVLIDGTNPFGSGNVLPRGILREPLEHLNRADLFIITKTDQADRITIDHIYEVLRCYNASAPIAEAIHKPAWCVPFAQWHCMEAADRTPRYFPKGQEAIAVSALGNPDSFEHTIQTFGCQLVGSIRYDDHYSYTEADVAAMADKAAAADAILITTEKDAVKLPAAYIEDCRLPLYVLGIEMDIVKGNDGIEKILQDILGG</sequence>
<evidence type="ECO:0000313" key="14">
    <source>
        <dbReference type="EMBL" id="KMO87001.1"/>
    </source>
</evidence>
<dbReference type="EC" id="2.7.1.130" evidence="3 13"/>
<proteinExistence type="inferred from homology"/>
<dbReference type="SUPFAM" id="SSF52540">
    <property type="entry name" value="P-loop containing nucleoside triphosphate hydrolases"/>
    <property type="match status" value="1"/>
</dbReference>
<comment type="catalytic activity">
    <reaction evidence="13">
        <text>a lipid A disaccharide + ATP = a lipid IVA + ADP + H(+)</text>
        <dbReference type="Rhea" id="RHEA:67840"/>
        <dbReference type="ChEBI" id="CHEBI:15378"/>
        <dbReference type="ChEBI" id="CHEBI:30616"/>
        <dbReference type="ChEBI" id="CHEBI:176343"/>
        <dbReference type="ChEBI" id="CHEBI:176425"/>
        <dbReference type="ChEBI" id="CHEBI:456216"/>
        <dbReference type="EC" id="2.7.1.130"/>
    </reaction>
</comment>
<dbReference type="NCBIfam" id="TIGR00682">
    <property type="entry name" value="lpxK"/>
    <property type="match status" value="1"/>
</dbReference>
<dbReference type="GO" id="GO:0009029">
    <property type="term" value="F:lipid-A 4'-kinase activity"/>
    <property type="evidence" value="ECO:0007669"/>
    <property type="project" value="UniProtKB-UniRule"/>
</dbReference>
<evidence type="ECO:0000256" key="10">
    <source>
        <dbReference type="ARBA" id="ARBA00022840"/>
    </source>
</evidence>
<dbReference type="GO" id="GO:0005886">
    <property type="term" value="C:plasma membrane"/>
    <property type="evidence" value="ECO:0007669"/>
    <property type="project" value="TreeGrafter"/>
</dbReference>
<keyword evidence="11 13" id="KW-0443">Lipid metabolism</keyword>
<keyword evidence="5 13" id="KW-0444">Lipid biosynthesis</keyword>
<name>A0A0J6ZQ10_9FIRM</name>
<comment type="pathway">
    <text evidence="2 13">Glycolipid biosynthesis; lipid IV(A) biosynthesis; lipid IV(A) from (3R)-3-hydroxytetradecanoyl-[acyl-carrier-protein] and UDP-N-acetyl-alpha-D-glucosamine: step 6/6.</text>
</comment>
<dbReference type="GO" id="GO:0009244">
    <property type="term" value="P:lipopolysaccharide core region biosynthetic process"/>
    <property type="evidence" value="ECO:0007669"/>
    <property type="project" value="TreeGrafter"/>
</dbReference>
<evidence type="ECO:0000256" key="3">
    <source>
        <dbReference type="ARBA" id="ARBA00012071"/>
    </source>
</evidence>
<dbReference type="EMBL" id="LEKT01000011">
    <property type="protein sequence ID" value="KMO87001.1"/>
    <property type="molecule type" value="Genomic_DNA"/>
</dbReference>
<evidence type="ECO:0000256" key="11">
    <source>
        <dbReference type="ARBA" id="ARBA00023098"/>
    </source>
</evidence>
<keyword evidence="10 13" id="KW-0067">ATP-binding</keyword>